<evidence type="ECO:0000313" key="1">
    <source>
        <dbReference type="EMBL" id="GFS41190.1"/>
    </source>
</evidence>
<comment type="caution">
    <text evidence="1">The sequence shown here is derived from an EMBL/GenBank/DDBJ whole genome shotgun (WGS) entry which is preliminary data.</text>
</comment>
<sequence length="104" mass="11099">MFLGSHAPHVTDGEELHLGQIYFVMPISKSETPLSLQDLCALAIKASAALNSSVFQLVLDKTSGIGFPVGTQARCKVLDGFDMAGMGSQAVARGSRRIYLDQQS</sequence>
<evidence type="ECO:0000313" key="2">
    <source>
        <dbReference type="Proteomes" id="UP000585474"/>
    </source>
</evidence>
<name>A0A7J0DTA5_9ERIC</name>
<reference evidence="2" key="1">
    <citation type="submission" date="2019-07" db="EMBL/GenBank/DDBJ databases">
        <title>De Novo Assembly of kiwifruit Actinidia rufa.</title>
        <authorList>
            <person name="Sugita-Konishi S."/>
            <person name="Sato K."/>
            <person name="Mori E."/>
            <person name="Abe Y."/>
            <person name="Kisaki G."/>
            <person name="Hamano K."/>
            <person name="Suezawa K."/>
            <person name="Otani M."/>
            <person name="Fukuda T."/>
            <person name="Manabe T."/>
            <person name="Gomi K."/>
            <person name="Tabuchi M."/>
            <person name="Akimitsu K."/>
            <person name="Kataoka I."/>
        </authorList>
    </citation>
    <scope>NUCLEOTIDE SEQUENCE [LARGE SCALE GENOMIC DNA]</scope>
    <source>
        <strain evidence="2">cv. Fuchu</strain>
    </source>
</reference>
<dbReference type="AlphaFoldDB" id="A0A7J0DTA5"/>
<dbReference type="EMBL" id="BJWL01000366">
    <property type="protein sequence ID" value="GFS41190.1"/>
    <property type="molecule type" value="Genomic_DNA"/>
</dbReference>
<dbReference type="OrthoDB" id="1919386at2759"/>
<proteinExistence type="predicted"/>
<gene>
    <name evidence="1" type="ORF">Acr_00g0072920</name>
</gene>
<dbReference type="Proteomes" id="UP000585474">
    <property type="component" value="Unassembled WGS sequence"/>
</dbReference>
<organism evidence="1 2">
    <name type="scientific">Actinidia rufa</name>
    <dbReference type="NCBI Taxonomy" id="165716"/>
    <lineage>
        <taxon>Eukaryota</taxon>
        <taxon>Viridiplantae</taxon>
        <taxon>Streptophyta</taxon>
        <taxon>Embryophyta</taxon>
        <taxon>Tracheophyta</taxon>
        <taxon>Spermatophyta</taxon>
        <taxon>Magnoliopsida</taxon>
        <taxon>eudicotyledons</taxon>
        <taxon>Gunneridae</taxon>
        <taxon>Pentapetalae</taxon>
        <taxon>asterids</taxon>
        <taxon>Ericales</taxon>
        <taxon>Actinidiaceae</taxon>
        <taxon>Actinidia</taxon>
    </lineage>
</organism>
<dbReference type="InterPro" id="IPR025322">
    <property type="entry name" value="PADRE_dom"/>
</dbReference>
<keyword evidence="2" id="KW-1185">Reference proteome</keyword>
<accession>A0A7J0DTA5</accession>
<protein>
    <submittedName>
        <fullName evidence="1">Uncharacterized protein</fullName>
    </submittedName>
</protein>
<dbReference type="Pfam" id="PF14009">
    <property type="entry name" value="PADRE"/>
    <property type="match status" value="1"/>
</dbReference>